<accession>A0A835YWN6</accession>
<gene>
    <name evidence="1" type="ORF">JKP88DRAFT_261029</name>
</gene>
<comment type="caution">
    <text evidence="1">The sequence shown here is derived from an EMBL/GenBank/DDBJ whole genome shotgun (WGS) entry which is preliminary data.</text>
</comment>
<organism evidence="1 2">
    <name type="scientific">Tribonema minus</name>
    <dbReference type="NCBI Taxonomy" id="303371"/>
    <lineage>
        <taxon>Eukaryota</taxon>
        <taxon>Sar</taxon>
        <taxon>Stramenopiles</taxon>
        <taxon>Ochrophyta</taxon>
        <taxon>PX clade</taxon>
        <taxon>Xanthophyceae</taxon>
        <taxon>Tribonematales</taxon>
        <taxon>Tribonemataceae</taxon>
        <taxon>Tribonema</taxon>
    </lineage>
</organism>
<evidence type="ECO:0008006" key="3">
    <source>
        <dbReference type="Google" id="ProtNLM"/>
    </source>
</evidence>
<keyword evidence="2" id="KW-1185">Reference proteome</keyword>
<protein>
    <recommendedName>
        <fullName evidence="3">SnoaL-like domain-containing protein</fullName>
    </recommendedName>
</protein>
<evidence type="ECO:0000313" key="2">
    <source>
        <dbReference type="Proteomes" id="UP000664859"/>
    </source>
</evidence>
<sequence length="162" mass="17711">MSSEKINAMRSLYNSSNDSDAIIGGHYAPNCIFQDPFVKVTGMSHVKAQFRLMRASVHSCESKFISSTSASGEAPDTSIVTHILSGKPKVWPWDLNIEITTHLRVDPDTGLISEHIDHWSISSTISNLPLINSLYDIGRAIFGTFSSTATNVLVPEPKPHAT</sequence>
<dbReference type="OrthoDB" id="9995831at2759"/>
<evidence type="ECO:0000313" key="1">
    <source>
        <dbReference type="EMBL" id="KAG5182826.1"/>
    </source>
</evidence>
<dbReference type="EMBL" id="JAFCMP010000223">
    <property type="protein sequence ID" value="KAG5182826.1"/>
    <property type="molecule type" value="Genomic_DNA"/>
</dbReference>
<dbReference type="SUPFAM" id="SSF54427">
    <property type="entry name" value="NTF2-like"/>
    <property type="match status" value="1"/>
</dbReference>
<dbReference type="Gene3D" id="3.10.450.50">
    <property type="match status" value="1"/>
</dbReference>
<reference evidence="1" key="1">
    <citation type="submission" date="2021-02" db="EMBL/GenBank/DDBJ databases">
        <title>First Annotated Genome of the Yellow-green Alga Tribonema minus.</title>
        <authorList>
            <person name="Mahan K.M."/>
        </authorList>
    </citation>
    <scope>NUCLEOTIDE SEQUENCE</scope>
    <source>
        <strain evidence="1">UTEX B ZZ1240</strain>
    </source>
</reference>
<dbReference type="InterPro" id="IPR032710">
    <property type="entry name" value="NTF2-like_dom_sf"/>
</dbReference>
<dbReference type="Proteomes" id="UP000664859">
    <property type="component" value="Unassembled WGS sequence"/>
</dbReference>
<dbReference type="AlphaFoldDB" id="A0A835YWN6"/>
<proteinExistence type="predicted"/>
<name>A0A835YWN6_9STRA</name>